<dbReference type="GO" id="GO:0051287">
    <property type="term" value="F:NAD binding"/>
    <property type="evidence" value="ECO:0007669"/>
    <property type="project" value="UniProtKB-ARBA"/>
</dbReference>
<dbReference type="AlphaFoldDB" id="A0A327R2K7"/>
<dbReference type="Pfam" id="PF01513">
    <property type="entry name" value="NAD_kinase"/>
    <property type="match status" value="1"/>
</dbReference>
<protein>
    <recommendedName>
        <fullName evidence="6">NAD kinase</fullName>
        <ecNumber evidence="6">2.7.1.23</ecNumber>
    </recommendedName>
    <alternativeName>
        <fullName evidence="6">ATP-dependent NAD kinase</fullName>
    </alternativeName>
</protein>
<dbReference type="InterPro" id="IPR017438">
    <property type="entry name" value="ATP-NAD_kinase_N"/>
</dbReference>
<evidence type="ECO:0000256" key="5">
    <source>
        <dbReference type="ARBA" id="ARBA00047925"/>
    </source>
</evidence>
<keyword evidence="6" id="KW-0963">Cytoplasm</keyword>
<feature type="binding site" evidence="6">
    <location>
        <position position="236"/>
    </location>
    <ligand>
        <name>NAD(+)</name>
        <dbReference type="ChEBI" id="CHEBI:57540"/>
    </ligand>
</feature>
<dbReference type="GO" id="GO:0003951">
    <property type="term" value="F:NAD+ kinase activity"/>
    <property type="evidence" value="ECO:0007669"/>
    <property type="project" value="UniProtKB-UniRule"/>
</dbReference>
<comment type="caution">
    <text evidence="6">Lacks conserved residue(s) required for the propagation of feature annotation.</text>
</comment>
<evidence type="ECO:0000313" key="7">
    <source>
        <dbReference type="EMBL" id="RAJ10475.1"/>
    </source>
</evidence>
<dbReference type="SUPFAM" id="SSF111331">
    <property type="entry name" value="NAD kinase/diacylglycerol kinase-like"/>
    <property type="match status" value="1"/>
</dbReference>
<dbReference type="InterPro" id="IPR016064">
    <property type="entry name" value="NAD/diacylglycerol_kinase_sf"/>
</dbReference>
<dbReference type="EMBL" id="QLLL01000001">
    <property type="protein sequence ID" value="RAJ10475.1"/>
    <property type="molecule type" value="Genomic_DNA"/>
</dbReference>
<keyword evidence="4 6" id="KW-0520">NAD</keyword>
<comment type="catalytic activity">
    <reaction evidence="5 6">
        <text>NAD(+) + ATP = ADP + NADP(+) + H(+)</text>
        <dbReference type="Rhea" id="RHEA:18629"/>
        <dbReference type="ChEBI" id="CHEBI:15378"/>
        <dbReference type="ChEBI" id="CHEBI:30616"/>
        <dbReference type="ChEBI" id="CHEBI:57540"/>
        <dbReference type="ChEBI" id="CHEBI:58349"/>
        <dbReference type="ChEBI" id="CHEBI:456216"/>
        <dbReference type="EC" id="2.7.1.23"/>
    </reaction>
</comment>
<comment type="caution">
    <text evidence="7">The sequence shown here is derived from an EMBL/GenBank/DDBJ whole genome shotgun (WGS) entry which is preliminary data.</text>
</comment>
<dbReference type="HAMAP" id="MF_00361">
    <property type="entry name" value="NAD_kinase"/>
    <property type="match status" value="1"/>
</dbReference>
<feature type="active site" description="Proton acceptor" evidence="6">
    <location>
        <position position="98"/>
    </location>
</feature>
<feature type="binding site" evidence="6">
    <location>
        <begin position="98"/>
        <end position="99"/>
    </location>
    <ligand>
        <name>NAD(+)</name>
        <dbReference type="ChEBI" id="CHEBI:57540"/>
    </ligand>
</feature>
<keyword evidence="6" id="KW-0067">ATP-binding</keyword>
<dbReference type="PANTHER" id="PTHR20275">
    <property type="entry name" value="NAD KINASE"/>
    <property type="match status" value="1"/>
</dbReference>
<evidence type="ECO:0000313" key="8">
    <source>
        <dbReference type="Proteomes" id="UP000249547"/>
    </source>
</evidence>
<dbReference type="NCBIfam" id="NF002521">
    <property type="entry name" value="PRK01911.1"/>
    <property type="match status" value="1"/>
</dbReference>
<dbReference type="Gene3D" id="2.60.200.30">
    <property type="entry name" value="Probable inorganic polyphosphate/atp-NAD kinase, domain 2"/>
    <property type="match status" value="1"/>
</dbReference>
<evidence type="ECO:0000256" key="6">
    <source>
        <dbReference type="HAMAP-Rule" id="MF_00361"/>
    </source>
</evidence>
<dbReference type="Pfam" id="PF20143">
    <property type="entry name" value="NAD_kinase_C"/>
    <property type="match status" value="1"/>
</dbReference>
<evidence type="ECO:0000256" key="4">
    <source>
        <dbReference type="ARBA" id="ARBA00023027"/>
    </source>
</evidence>
<organism evidence="7 8">
    <name type="scientific">Chitinophaga skermanii</name>
    <dbReference type="NCBI Taxonomy" id="331697"/>
    <lineage>
        <taxon>Bacteria</taxon>
        <taxon>Pseudomonadati</taxon>
        <taxon>Bacteroidota</taxon>
        <taxon>Chitinophagia</taxon>
        <taxon>Chitinophagales</taxon>
        <taxon>Chitinophagaceae</taxon>
        <taxon>Chitinophaga</taxon>
    </lineage>
</organism>
<dbReference type="GO" id="GO:0005737">
    <property type="term" value="C:cytoplasm"/>
    <property type="evidence" value="ECO:0007669"/>
    <property type="project" value="UniProtKB-SubCell"/>
</dbReference>
<keyword evidence="1 6" id="KW-0808">Transferase</keyword>
<dbReference type="InterPro" id="IPR017437">
    <property type="entry name" value="ATP-NAD_kinase_PpnK-typ_C"/>
</dbReference>
<dbReference type="EC" id="2.7.1.23" evidence="6"/>
<dbReference type="GO" id="GO:0019674">
    <property type="term" value="P:NAD+ metabolic process"/>
    <property type="evidence" value="ECO:0007669"/>
    <property type="project" value="InterPro"/>
</dbReference>
<comment type="function">
    <text evidence="6">Involved in the regulation of the intracellular balance of NAD and NADP, and is a key enzyme in the biosynthesis of NADP. Catalyzes specifically the phosphorylation on 2'-hydroxyl of the adenosine moiety of NAD to yield NADP.</text>
</comment>
<accession>A0A327R2K7</accession>
<feature type="binding site" evidence="6">
    <location>
        <begin position="171"/>
        <end position="172"/>
    </location>
    <ligand>
        <name>NAD(+)</name>
        <dbReference type="ChEBI" id="CHEBI:57540"/>
    </ligand>
</feature>
<keyword evidence="2 6" id="KW-0418">Kinase</keyword>
<gene>
    <name evidence="6" type="primary">nadK</name>
    <name evidence="7" type="ORF">LX64_00077</name>
</gene>
<dbReference type="GO" id="GO:0006741">
    <property type="term" value="P:NADP+ biosynthetic process"/>
    <property type="evidence" value="ECO:0007669"/>
    <property type="project" value="UniProtKB-UniRule"/>
</dbReference>
<keyword evidence="8" id="KW-1185">Reference proteome</keyword>
<evidence type="ECO:0000256" key="3">
    <source>
        <dbReference type="ARBA" id="ARBA00022857"/>
    </source>
</evidence>
<keyword evidence="6" id="KW-0547">Nucleotide-binding</keyword>
<keyword evidence="3 6" id="KW-0521">NADP</keyword>
<evidence type="ECO:0000256" key="2">
    <source>
        <dbReference type="ARBA" id="ARBA00022777"/>
    </source>
</evidence>
<sequence length="321" mass="36005">MLTLDARNPICKHSVLSPGIDRNIMHIALYSRGFNKEDLDDIKLLLDELGKQEITPVIYEPFFRELKPHVQFPAEVDTFSKSADLDGKIEFLISLGGDGTLLDTVCFIKDKGIPVLGINFGRLGFLASIGREEIHEVVESLVDRNYSLDRRSLIHLDASIPLFDDVPYALNEFTIHKKDTSAMVKIHTYLNGEFLNTYWADGLIVSTPTGSTGYSLSCGGPIVFPEASSFVITPVAPHNLNVRPIIIPDDQVISFEVEGRSDQFICTLDSRMEIIDNTVQLAVKKESFEMNLVRLNDSNFLHTLRNKLLWGIDTRNPGGRR</sequence>
<comment type="cofactor">
    <cofactor evidence="6">
        <name>a divalent metal cation</name>
        <dbReference type="ChEBI" id="CHEBI:60240"/>
    </cofactor>
</comment>
<feature type="binding site" evidence="6">
    <location>
        <begin position="212"/>
        <end position="217"/>
    </location>
    <ligand>
        <name>NAD(+)</name>
        <dbReference type="ChEBI" id="CHEBI:57540"/>
    </ligand>
</feature>
<feature type="binding site" evidence="6">
    <location>
        <position position="201"/>
    </location>
    <ligand>
        <name>NAD(+)</name>
        <dbReference type="ChEBI" id="CHEBI:57540"/>
    </ligand>
</feature>
<dbReference type="PANTHER" id="PTHR20275:SF0">
    <property type="entry name" value="NAD KINASE"/>
    <property type="match status" value="1"/>
</dbReference>
<dbReference type="GO" id="GO:0046872">
    <property type="term" value="F:metal ion binding"/>
    <property type="evidence" value="ECO:0007669"/>
    <property type="project" value="UniProtKB-UniRule"/>
</dbReference>
<dbReference type="InterPro" id="IPR002504">
    <property type="entry name" value="NADK"/>
</dbReference>
<evidence type="ECO:0000256" key="1">
    <source>
        <dbReference type="ARBA" id="ARBA00022679"/>
    </source>
</evidence>
<comment type="similarity">
    <text evidence="6">Belongs to the NAD kinase family.</text>
</comment>
<dbReference type="Proteomes" id="UP000249547">
    <property type="component" value="Unassembled WGS sequence"/>
</dbReference>
<dbReference type="GO" id="GO:0005524">
    <property type="term" value="F:ATP binding"/>
    <property type="evidence" value="ECO:0007669"/>
    <property type="project" value="UniProtKB-KW"/>
</dbReference>
<proteinExistence type="inferred from homology"/>
<comment type="subcellular location">
    <subcellularLocation>
        <location evidence="6">Cytoplasm</location>
    </subcellularLocation>
</comment>
<dbReference type="Gene3D" id="3.40.50.10330">
    <property type="entry name" value="Probable inorganic polyphosphate/atp-NAD kinase, domain 1"/>
    <property type="match status" value="1"/>
</dbReference>
<reference evidence="7 8" key="1">
    <citation type="submission" date="2018-06" db="EMBL/GenBank/DDBJ databases">
        <title>Genomic Encyclopedia of Archaeal and Bacterial Type Strains, Phase II (KMG-II): from individual species to whole genera.</title>
        <authorList>
            <person name="Goeker M."/>
        </authorList>
    </citation>
    <scope>NUCLEOTIDE SEQUENCE [LARGE SCALE GENOMIC DNA]</scope>
    <source>
        <strain evidence="7 8">DSM 23857</strain>
    </source>
</reference>
<name>A0A327R2K7_9BACT</name>